<accession>A0A1M7SGN3</accession>
<dbReference type="Proteomes" id="UP000186469">
    <property type="component" value="Unassembled WGS sequence"/>
</dbReference>
<evidence type="ECO:0000313" key="3">
    <source>
        <dbReference type="EMBL" id="SHN57636.1"/>
    </source>
</evidence>
<name>A0A1M7SGN3_9BACT</name>
<sequence length="309" mass="33327">MKKILGTLLLAGLCFASTALAYPDKDVKVIVPFAPGGGVDVTVRFLGEVAPKYLNGKKLIVENMPGGGAVIGQTAGAKAKPDGYTVLAYTSSVVSNPLQKQTSYTHEDFTPVNMYCFDPEVLVVPAASPFKTLKEFIDASAKQEITMATPGHSTSHHLAAILLEKKFGSKFGYIHSDSASKQVTQLLGGHVESAMMAYGEVTSYVKDGSVRILGLMSDAQFIGAENIPRFSSVGFDLEWGAFRGLAVPKKTPAATVTILSDAFEKMAKDPVFVERMKESGFPIQVYNSKEFSTYLEEVAKVYKELLTTK</sequence>
<feature type="signal peptide" evidence="2">
    <location>
        <begin position="1"/>
        <end position="21"/>
    </location>
</feature>
<feature type="chain" id="PRO_5012658438" evidence="2">
    <location>
        <begin position="22"/>
        <end position="309"/>
    </location>
</feature>
<reference evidence="3 4" key="1">
    <citation type="submission" date="2016-12" db="EMBL/GenBank/DDBJ databases">
        <authorList>
            <person name="Song W.-J."/>
            <person name="Kurnit D.M."/>
        </authorList>
    </citation>
    <scope>NUCLEOTIDE SEQUENCE [LARGE SCALE GENOMIC DNA]</scope>
    <source>
        <strain evidence="3 4">DSM 11393</strain>
    </source>
</reference>
<dbReference type="Gene3D" id="3.40.190.10">
    <property type="entry name" value="Periplasmic binding protein-like II"/>
    <property type="match status" value="1"/>
</dbReference>
<dbReference type="CDD" id="cd07012">
    <property type="entry name" value="PBP2_Bug_TTT"/>
    <property type="match status" value="1"/>
</dbReference>
<organism evidence="3 4">
    <name type="scientific">Desulfovibrio litoralis DSM 11393</name>
    <dbReference type="NCBI Taxonomy" id="1121455"/>
    <lineage>
        <taxon>Bacteria</taxon>
        <taxon>Pseudomonadati</taxon>
        <taxon>Thermodesulfobacteriota</taxon>
        <taxon>Desulfovibrionia</taxon>
        <taxon>Desulfovibrionales</taxon>
        <taxon>Desulfovibrionaceae</taxon>
        <taxon>Desulfovibrio</taxon>
    </lineage>
</organism>
<dbReference type="PIRSF" id="PIRSF017082">
    <property type="entry name" value="YflP"/>
    <property type="match status" value="1"/>
</dbReference>
<dbReference type="Gene3D" id="3.40.190.150">
    <property type="entry name" value="Bordetella uptake gene, domain 1"/>
    <property type="match status" value="1"/>
</dbReference>
<dbReference type="Pfam" id="PF03401">
    <property type="entry name" value="TctC"/>
    <property type="match status" value="1"/>
</dbReference>
<dbReference type="AlphaFoldDB" id="A0A1M7SGN3"/>
<evidence type="ECO:0000256" key="1">
    <source>
        <dbReference type="ARBA" id="ARBA00006987"/>
    </source>
</evidence>
<comment type="similarity">
    <text evidence="1">Belongs to the UPF0065 (bug) family.</text>
</comment>
<evidence type="ECO:0000313" key="4">
    <source>
        <dbReference type="Proteomes" id="UP000186469"/>
    </source>
</evidence>
<evidence type="ECO:0000256" key="2">
    <source>
        <dbReference type="SAM" id="SignalP"/>
    </source>
</evidence>
<dbReference type="RefSeq" id="WP_072696603.1">
    <property type="nucleotide sequence ID" value="NZ_FRDI01000003.1"/>
</dbReference>
<protein>
    <submittedName>
        <fullName evidence="3">Tripartite-type tricarboxylate transporter, receptor component TctC</fullName>
    </submittedName>
</protein>
<dbReference type="STRING" id="1121455.SAMN02745728_00929"/>
<dbReference type="EMBL" id="FRDI01000003">
    <property type="protein sequence ID" value="SHN57636.1"/>
    <property type="molecule type" value="Genomic_DNA"/>
</dbReference>
<dbReference type="PANTHER" id="PTHR42928">
    <property type="entry name" value="TRICARBOXYLATE-BINDING PROTEIN"/>
    <property type="match status" value="1"/>
</dbReference>
<keyword evidence="2" id="KW-0732">Signal</keyword>
<dbReference type="InterPro" id="IPR042100">
    <property type="entry name" value="Bug_dom1"/>
</dbReference>
<dbReference type="SUPFAM" id="SSF53850">
    <property type="entry name" value="Periplasmic binding protein-like II"/>
    <property type="match status" value="1"/>
</dbReference>
<dbReference type="PANTHER" id="PTHR42928:SF5">
    <property type="entry name" value="BLR1237 PROTEIN"/>
    <property type="match status" value="1"/>
</dbReference>
<keyword evidence="4" id="KW-1185">Reference proteome</keyword>
<keyword evidence="3" id="KW-0675">Receptor</keyword>
<gene>
    <name evidence="3" type="ORF">SAMN02745728_00929</name>
</gene>
<dbReference type="OrthoDB" id="8970543at2"/>
<dbReference type="InterPro" id="IPR005064">
    <property type="entry name" value="BUG"/>
</dbReference>
<proteinExistence type="inferred from homology"/>